<accession>A0AAN8SAG3</accession>
<evidence type="ECO:0000256" key="1">
    <source>
        <dbReference type="SAM" id="MobiDB-lite"/>
    </source>
</evidence>
<protein>
    <submittedName>
        <fullName evidence="2">Uncharacterized protein</fullName>
    </submittedName>
</protein>
<name>A0AAN8SAG3_POLSC</name>
<evidence type="ECO:0000313" key="3">
    <source>
        <dbReference type="Proteomes" id="UP001372834"/>
    </source>
</evidence>
<proteinExistence type="predicted"/>
<evidence type="ECO:0000313" key="2">
    <source>
        <dbReference type="EMBL" id="KAK6642516.1"/>
    </source>
</evidence>
<gene>
    <name evidence="2" type="ORF">RUM43_004018</name>
</gene>
<feature type="region of interest" description="Disordered" evidence="1">
    <location>
        <begin position="115"/>
        <end position="140"/>
    </location>
</feature>
<feature type="region of interest" description="Disordered" evidence="1">
    <location>
        <begin position="20"/>
        <end position="50"/>
    </location>
</feature>
<dbReference type="Proteomes" id="UP001372834">
    <property type="component" value="Unassembled WGS sequence"/>
</dbReference>
<comment type="caution">
    <text evidence="2">The sequence shown here is derived from an EMBL/GenBank/DDBJ whole genome shotgun (WGS) entry which is preliminary data.</text>
</comment>
<feature type="compositionally biased region" description="Basic and acidic residues" evidence="1">
    <location>
        <begin position="20"/>
        <end position="36"/>
    </location>
</feature>
<dbReference type="EMBL" id="JAWJWE010000002">
    <property type="protein sequence ID" value="KAK6642516.1"/>
    <property type="molecule type" value="Genomic_DNA"/>
</dbReference>
<organism evidence="2 3">
    <name type="scientific">Polyplax serrata</name>
    <name type="common">Common mouse louse</name>
    <dbReference type="NCBI Taxonomy" id="468196"/>
    <lineage>
        <taxon>Eukaryota</taxon>
        <taxon>Metazoa</taxon>
        <taxon>Ecdysozoa</taxon>
        <taxon>Arthropoda</taxon>
        <taxon>Hexapoda</taxon>
        <taxon>Insecta</taxon>
        <taxon>Pterygota</taxon>
        <taxon>Neoptera</taxon>
        <taxon>Paraneoptera</taxon>
        <taxon>Psocodea</taxon>
        <taxon>Troctomorpha</taxon>
        <taxon>Phthiraptera</taxon>
        <taxon>Anoplura</taxon>
        <taxon>Polyplacidae</taxon>
        <taxon>Polyplax</taxon>
    </lineage>
</organism>
<feature type="compositionally biased region" description="Acidic residues" evidence="1">
    <location>
        <begin position="37"/>
        <end position="50"/>
    </location>
</feature>
<sequence>MNISFSLNLYPKVYSFEIPRKQSEKAETPKTQRSWREEEEEEEDDDVEEEEVHIFRSPVISMTIRKFFNTFKLRQEIGNGVAGNCSLVMNEFDSRRQRQMSDCCKEKAGERSEKVITDMNGCAPSKTRKEAKANSKNTSR</sequence>
<dbReference type="AlphaFoldDB" id="A0AAN8SAG3"/>
<reference evidence="2 3" key="1">
    <citation type="submission" date="2023-10" db="EMBL/GenBank/DDBJ databases">
        <title>Genomes of two closely related lineages of the louse Polyplax serrata with different host specificities.</title>
        <authorList>
            <person name="Martinu J."/>
            <person name="Tarabai H."/>
            <person name="Stefka J."/>
            <person name="Hypsa V."/>
        </authorList>
    </citation>
    <scope>NUCLEOTIDE SEQUENCE [LARGE SCALE GENOMIC DNA]</scope>
    <source>
        <strain evidence="2">HR10_N</strain>
    </source>
</reference>